<evidence type="ECO:0008006" key="4">
    <source>
        <dbReference type="Google" id="ProtNLM"/>
    </source>
</evidence>
<evidence type="ECO:0000313" key="3">
    <source>
        <dbReference type="Proteomes" id="UP000018291"/>
    </source>
</evidence>
<dbReference type="AlphaFoldDB" id="R4Z1V5"/>
<accession>R4Z1V5</accession>
<dbReference type="STRING" id="1229780.BN381_430051"/>
<keyword evidence="1" id="KW-0732">Signal</keyword>
<comment type="caution">
    <text evidence="2">The sequence shown here is derived from an EMBL/GenBank/DDBJ whole genome shotgun (WGS) entry which is preliminary data.</text>
</comment>
<proteinExistence type="predicted"/>
<dbReference type="EMBL" id="CANL01000038">
    <property type="protein sequence ID" value="CCM64655.1"/>
    <property type="molecule type" value="Genomic_DNA"/>
</dbReference>
<protein>
    <recommendedName>
        <fullName evidence="4">Secreted protein</fullName>
    </recommendedName>
</protein>
<evidence type="ECO:0000313" key="2">
    <source>
        <dbReference type="EMBL" id="CCM64655.1"/>
    </source>
</evidence>
<sequence>MLSAAVVATLSLIGGCGCAPAPPPNTTVYFVEQLYDGNVLLPGMRDDGNWTAKATPVVRPAGIKFGSGEMWRVDRWTGWGTARAVGAGSYGNHGTRVRGNVVLTQPKKCAGRWMYTQLEANYTERVPSNLRPYVPTVVRITTC</sequence>
<dbReference type="HOGENOM" id="CLU_1802575_0_0_11"/>
<dbReference type="RefSeq" id="WP_012228876.1">
    <property type="nucleotide sequence ID" value="NZ_HG422565.1"/>
</dbReference>
<organism evidence="2 3">
    <name type="scientific">Candidatus Neomicrothrix parvicella RN1</name>
    <dbReference type="NCBI Taxonomy" id="1229780"/>
    <lineage>
        <taxon>Bacteria</taxon>
        <taxon>Bacillati</taxon>
        <taxon>Actinomycetota</taxon>
        <taxon>Acidimicrobiia</taxon>
        <taxon>Acidimicrobiales</taxon>
        <taxon>Microthrixaceae</taxon>
        <taxon>Candidatus Neomicrothrix</taxon>
    </lineage>
</organism>
<feature type="chain" id="PRO_5004384131" description="Secreted protein" evidence="1">
    <location>
        <begin position="22"/>
        <end position="143"/>
    </location>
</feature>
<feature type="signal peptide" evidence="1">
    <location>
        <begin position="1"/>
        <end position="21"/>
    </location>
</feature>
<keyword evidence="3" id="KW-1185">Reference proteome</keyword>
<gene>
    <name evidence="2" type="ORF">BN381_430051</name>
</gene>
<name>R4Z1V5_9ACTN</name>
<reference evidence="2 3" key="1">
    <citation type="journal article" date="2013" name="ISME J.">
        <title>Metabolic model for the filamentous 'Candidatus Microthrix parvicella' based on genomic and metagenomic analyses.</title>
        <authorList>
            <person name="Jon McIlroy S."/>
            <person name="Kristiansen R."/>
            <person name="Albertsen M."/>
            <person name="Michael Karst S."/>
            <person name="Rossetti S."/>
            <person name="Lund Nielsen J."/>
            <person name="Tandoi V."/>
            <person name="James Seviour R."/>
            <person name="Nielsen P.H."/>
        </authorList>
    </citation>
    <scope>NUCLEOTIDE SEQUENCE [LARGE SCALE GENOMIC DNA]</scope>
    <source>
        <strain evidence="2 3">RN1</strain>
    </source>
</reference>
<evidence type="ECO:0000256" key="1">
    <source>
        <dbReference type="SAM" id="SignalP"/>
    </source>
</evidence>
<dbReference type="Proteomes" id="UP000018291">
    <property type="component" value="Unassembled WGS sequence"/>
</dbReference>